<accession>A0A2M4D433</accession>
<dbReference type="EMBL" id="GGFL01008145">
    <property type="protein sequence ID" value="MBW72323.1"/>
    <property type="molecule type" value="Transcribed_RNA"/>
</dbReference>
<evidence type="ECO:0000313" key="1">
    <source>
        <dbReference type="EMBL" id="MBW72323.1"/>
    </source>
</evidence>
<dbReference type="AlphaFoldDB" id="A0A2M4D433"/>
<protein>
    <submittedName>
        <fullName evidence="1">Putative secreted protein</fullName>
    </submittedName>
</protein>
<proteinExistence type="predicted"/>
<name>A0A2M4D433_ANODA</name>
<reference evidence="1" key="1">
    <citation type="submission" date="2018-01" db="EMBL/GenBank/DDBJ databases">
        <title>An insight into the sialome of Amazonian anophelines.</title>
        <authorList>
            <person name="Ribeiro J.M."/>
            <person name="Scarpassa V."/>
            <person name="Calvo E."/>
        </authorList>
    </citation>
    <scope>NUCLEOTIDE SEQUENCE</scope>
</reference>
<organism evidence="1">
    <name type="scientific">Anopheles darlingi</name>
    <name type="common">Mosquito</name>
    <dbReference type="NCBI Taxonomy" id="43151"/>
    <lineage>
        <taxon>Eukaryota</taxon>
        <taxon>Metazoa</taxon>
        <taxon>Ecdysozoa</taxon>
        <taxon>Arthropoda</taxon>
        <taxon>Hexapoda</taxon>
        <taxon>Insecta</taxon>
        <taxon>Pterygota</taxon>
        <taxon>Neoptera</taxon>
        <taxon>Endopterygota</taxon>
        <taxon>Diptera</taxon>
        <taxon>Nematocera</taxon>
        <taxon>Culicoidea</taxon>
        <taxon>Culicidae</taxon>
        <taxon>Anophelinae</taxon>
        <taxon>Anopheles</taxon>
    </lineage>
</organism>
<sequence>MEPSPSVRLAIAASFVLGTITFGVANCQVGTLEEFLGIKFNQRQPRNSVVHGNEANGTLKCGFPVTRLSVEGLFS</sequence>